<feature type="compositionally biased region" description="Basic and acidic residues" evidence="4">
    <location>
        <begin position="238"/>
        <end position="247"/>
    </location>
</feature>
<evidence type="ECO:0000313" key="7">
    <source>
        <dbReference type="Proteomes" id="UP000562984"/>
    </source>
</evidence>
<keyword evidence="2" id="KW-0560">Oxidoreductase</keyword>
<dbReference type="InterPro" id="IPR036291">
    <property type="entry name" value="NAD(P)-bd_dom_sf"/>
</dbReference>
<dbReference type="PANTHER" id="PTHR43103:SF5">
    <property type="entry name" value="4-EPIMERASE, PUTATIVE (AFU_ORTHOLOGUE AFUA_7G00360)-RELATED"/>
    <property type="match status" value="1"/>
</dbReference>
<dbReference type="Gene3D" id="3.40.50.720">
    <property type="entry name" value="NAD(P)-binding Rossmann-like Domain"/>
    <property type="match status" value="1"/>
</dbReference>
<proteinExistence type="inferred from homology"/>
<dbReference type="GO" id="GO:0016491">
    <property type="term" value="F:oxidoreductase activity"/>
    <property type="evidence" value="ECO:0007669"/>
    <property type="project" value="UniProtKB-KW"/>
</dbReference>
<keyword evidence="7" id="KW-1185">Reference proteome</keyword>
<evidence type="ECO:0000256" key="4">
    <source>
        <dbReference type="SAM" id="MobiDB-lite"/>
    </source>
</evidence>
<dbReference type="InterPro" id="IPR001509">
    <property type="entry name" value="Epimerase_deHydtase"/>
</dbReference>
<dbReference type="SUPFAM" id="SSF51735">
    <property type="entry name" value="NAD(P)-binding Rossmann-fold domains"/>
    <property type="match status" value="1"/>
</dbReference>
<comment type="caution">
    <text evidence="6">The sequence shown here is derived from an EMBL/GenBank/DDBJ whole genome shotgun (WGS) entry which is preliminary data.</text>
</comment>
<protein>
    <submittedName>
        <fullName evidence="6">NAD(P)-dependent oxidoreductase</fullName>
    </submittedName>
</protein>
<organism evidence="6 7">
    <name type="scientific">Nakamurella aerolata</name>
    <dbReference type="NCBI Taxonomy" id="1656892"/>
    <lineage>
        <taxon>Bacteria</taxon>
        <taxon>Bacillati</taxon>
        <taxon>Actinomycetota</taxon>
        <taxon>Actinomycetes</taxon>
        <taxon>Nakamurellales</taxon>
        <taxon>Nakamurellaceae</taxon>
        <taxon>Nakamurella</taxon>
    </lineage>
</organism>
<accession>A0A849AFW8</accession>
<evidence type="ECO:0000256" key="3">
    <source>
        <dbReference type="ARBA" id="ARBA00023027"/>
    </source>
</evidence>
<sequence length="263" mass="27453">MRILVTGAAGNIGTVVSAGLAEQGHLVRGLDLREPADASTFALGWITGSALDPETVDRAVDGVEAVVHLAGNPGEASLPDSLESHVHTTARLLDAMVRHGVPRMAYASSNHAVGMTERTDSLPVDVRGRPDTFYGVAKVAAEGLLSLYADRHGINSVAMRIGSFLPEPASTRALATWLSPADTVRMVLAAVTTDRPGYHVLYGISANSDGWWDLQPGHELGYSPQDDAAAFAGAVPDRPGDAAEGERVGGPFALPDAGRPAFD</sequence>
<feature type="region of interest" description="Disordered" evidence="4">
    <location>
        <begin position="235"/>
        <end position="263"/>
    </location>
</feature>
<reference evidence="6 7" key="1">
    <citation type="submission" date="2020-05" db="EMBL/GenBank/DDBJ databases">
        <title>Nakamurella sp. DB0629 isolated from air conditioner.</title>
        <authorList>
            <person name="Kim D.H."/>
            <person name="Kim D.-U."/>
        </authorList>
    </citation>
    <scope>NUCLEOTIDE SEQUENCE [LARGE SCALE GENOMIC DNA]</scope>
    <source>
        <strain evidence="6 7">DB0629</strain>
    </source>
</reference>
<dbReference type="EMBL" id="JABEND010000012">
    <property type="protein sequence ID" value="NNG37360.1"/>
    <property type="molecule type" value="Genomic_DNA"/>
</dbReference>
<evidence type="ECO:0000256" key="1">
    <source>
        <dbReference type="ARBA" id="ARBA00007637"/>
    </source>
</evidence>
<dbReference type="PANTHER" id="PTHR43103">
    <property type="entry name" value="NUCLEOSIDE-DIPHOSPHATE-SUGAR EPIMERASE"/>
    <property type="match status" value="1"/>
</dbReference>
<keyword evidence="3" id="KW-0520">NAD</keyword>
<evidence type="ECO:0000313" key="6">
    <source>
        <dbReference type="EMBL" id="NNG37360.1"/>
    </source>
</evidence>
<comment type="similarity">
    <text evidence="1">Belongs to the NAD(P)-dependent epimerase/dehydratase family.</text>
</comment>
<evidence type="ECO:0000256" key="2">
    <source>
        <dbReference type="ARBA" id="ARBA00023002"/>
    </source>
</evidence>
<name>A0A849AFW8_9ACTN</name>
<dbReference type="AlphaFoldDB" id="A0A849AFW8"/>
<gene>
    <name evidence="6" type="ORF">HKD39_16965</name>
</gene>
<feature type="domain" description="NAD-dependent epimerase/dehydratase" evidence="5">
    <location>
        <begin position="3"/>
        <end position="163"/>
    </location>
</feature>
<dbReference type="Pfam" id="PF01370">
    <property type="entry name" value="Epimerase"/>
    <property type="match status" value="1"/>
</dbReference>
<evidence type="ECO:0000259" key="5">
    <source>
        <dbReference type="Pfam" id="PF01370"/>
    </source>
</evidence>
<dbReference type="Proteomes" id="UP000562984">
    <property type="component" value="Unassembled WGS sequence"/>
</dbReference>